<feature type="region of interest" description="Disordered" evidence="11">
    <location>
        <begin position="403"/>
        <end position="567"/>
    </location>
</feature>
<accession>A0AAI9STF9</accession>
<evidence type="ECO:0000256" key="6">
    <source>
        <dbReference type="ARBA" id="ARBA00022692"/>
    </source>
</evidence>
<sequence length="567" mass="62931">MALGDSILSNIFGGLSNDFKKKNFSLYGQWISIITIFLCLALGIANIFHFNLVIIFSIICLVQGLIVIFVEIPFLLRICPLTDTFTNFIRKFDGNLPRCGFYLLNAAIQWLSLVLQATSLIVVAIFFTLASACYALAYAKNQEYLKSSIDVTGTGQGGALEAQVEDTDGQKLKRYKDKSHPETSTTQVTVNNREATSPPPTITSFSYDQVNDDADELIELRGEGRYFGVTDLDDANKSSVKTGPICDNCHKRGHKRANCKVLICHKCGKVGDHCETQCPMTLICLRCGEKGHYVAECKSKTRKKQYCRTCDSFQHGDENCPTIWRSYLTKRSANNDNESCVLPVICCYNCGSSLHYGDECPEQRSSRVPNLGSAFSGNNLPKKLRPLYFSRLRRSNERNYYKGDGVGVGGGGDNDDTYDPLRSAKNSKPKYNQEKTMDYRNGADTYSTTSSFGGSFSRKTPSRSGYVPINGSNNFQKFNSGQPSLARLPVRPSSRSGNYSSNGSRNFNVTGYSPSDGSESNYQPTKSGVIRSRKSDTQLQGRVTKPTRSGLIESSKTKMKKSKHIRY</sequence>
<reference evidence="14" key="1">
    <citation type="journal article" date="2022" name="DNA Res.">
        <title>Genome analysis of five recently described species of the CUG-Ser clade uncovers Candida theae as a new hybrid lineage with pathogenic potential in the Candida parapsilosis species complex.</title>
        <authorList>
            <person name="Mixao V."/>
            <person name="Del Olmo V."/>
            <person name="Hegedusova E."/>
            <person name="Saus E."/>
            <person name="Pryszcz L."/>
            <person name="Cillingova A."/>
            <person name="Nosek J."/>
            <person name="Gabaldon T."/>
        </authorList>
    </citation>
    <scope>NUCLEOTIDE SEQUENCE</scope>
    <source>
        <strain evidence="14">CBS 10844</strain>
    </source>
</reference>
<evidence type="ECO:0000256" key="8">
    <source>
        <dbReference type="ARBA" id="ARBA00023034"/>
    </source>
</evidence>
<gene>
    <name evidence="14" type="ORF">KGF56_004586</name>
</gene>
<dbReference type="PANTHER" id="PTHR13314">
    <property type="entry name" value="CALCIUM CHANNEL FLOWER HOMOLOG"/>
    <property type="match status" value="1"/>
</dbReference>
<evidence type="ECO:0000259" key="13">
    <source>
        <dbReference type="PROSITE" id="PS50158"/>
    </source>
</evidence>
<dbReference type="GO" id="GO:0008270">
    <property type="term" value="F:zinc ion binding"/>
    <property type="evidence" value="ECO:0007669"/>
    <property type="project" value="UniProtKB-KW"/>
</dbReference>
<comment type="similarity">
    <text evidence="3">Belongs to the TVP18 family.</text>
</comment>
<evidence type="ECO:0000256" key="4">
    <source>
        <dbReference type="ARBA" id="ARBA00013563"/>
    </source>
</evidence>
<keyword evidence="10" id="KW-0862">Zinc</keyword>
<evidence type="ECO:0000313" key="14">
    <source>
        <dbReference type="EMBL" id="KAI3402705.2"/>
    </source>
</evidence>
<feature type="compositionally biased region" description="Polar residues" evidence="11">
    <location>
        <begin position="470"/>
        <end position="483"/>
    </location>
</feature>
<keyword evidence="8" id="KW-0333">Golgi apparatus</keyword>
<dbReference type="SUPFAM" id="SSF57756">
    <property type="entry name" value="Retrovirus zinc finger-like domains"/>
    <property type="match status" value="1"/>
</dbReference>
<evidence type="ECO:0000256" key="3">
    <source>
        <dbReference type="ARBA" id="ARBA00005738"/>
    </source>
</evidence>
<feature type="domain" description="CCHC-type" evidence="13">
    <location>
        <begin position="347"/>
        <end position="362"/>
    </location>
</feature>
<dbReference type="GO" id="GO:0016192">
    <property type="term" value="P:vesicle-mediated transport"/>
    <property type="evidence" value="ECO:0007669"/>
    <property type="project" value="TreeGrafter"/>
</dbReference>
<keyword evidence="10" id="KW-0863">Zinc-finger</keyword>
<evidence type="ECO:0000256" key="7">
    <source>
        <dbReference type="ARBA" id="ARBA00022989"/>
    </source>
</evidence>
<feature type="compositionally biased region" description="Low complexity" evidence="11">
    <location>
        <begin position="447"/>
        <end position="457"/>
    </location>
</feature>
<comment type="caution">
    <text evidence="14">The sequence shown here is derived from an EMBL/GenBank/DDBJ whole genome shotgun (WGS) entry which is preliminary data.</text>
</comment>
<evidence type="ECO:0000256" key="12">
    <source>
        <dbReference type="SAM" id="Phobius"/>
    </source>
</evidence>
<feature type="compositionally biased region" description="Low complexity" evidence="11">
    <location>
        <begin position="493"/>
        <end position="506"/>
    </location>
</feature>
<evidence type="ECO:0000256" key="11">
    <source>
        <dbReference type="SAM" id="MobiDB-lite"/>
    </source>
</evidence>
<dbReference type="Pfam" id="PF10233">
    <property type="entry name" value="Cg6151-P"/>
    <property type="match status" value="1"/>
</dbReference>
<feature type="compositionally biased region" description="Basic residues" evidence="11">
    <location>
        <begin position="557"/>
        <end position="567"/>
    </location>
</feature>
<name>A0AAI9STF9_9ASCO</name>
<dbReference type="RefSeq" id="XP_049178452.1">
    <property type="nucleotide sequence ID" value="XM_049326042.1"/>
</dbReference>
<keyword evidence="6 12" id="KW-0812">Transmembrane</keyword>
<organism evidence="14 15">
    <name type="scientific">Candida oxycetoniae</name>
    <dbReference type="NCBI Taxonomy" id="497107"/>
    <lineage>
        <taxon>Eukaryota</taxon>
        <taxon>Fungi</taxon>
        <taxon>Dikarya</taxon>
        <taxon>Ascomycota</taxon>
        <taxon>Saccharomycotina</taxon>
        <taxon>Pichiomycetes</taxon>
        <taxon>Debaryomycetaceae</taxon>
        <taxon>Candida/Lodderomyces clade</taxon>
        <taxon>Candida</taxon>
    </lineage>
</organism>
<feature type="compositionally biased region" description="Polar residues" evidence="11">
    <location>
        <begin position="507"/>
        <end position="526"/>
    </location>
</feature>
<dbReference type="Gene3D" id="4.10.60.10">
    <property type="entry name" value="Zinc finger, CCHC-type"/>
    <property type="match status" value="1"/>
</dbReference>
<evidence type="ECO:0000256" key="1">
    <source>
        <dbReference type="ARBA" id="ARBA00003246"/>
    </source>
</evidence>
<protein>
    <recommendedName>
        <fullName evidence="4">Golgi apparatus membrane protein TVP18</fullName>
    </recommendedName>
    <alternativeName>
        <fullName evidence="5">Golgi apparatus membrane protein tvp18</fullName>
    </alternativeName>
</protein>
<keyword evidence="10" id="KW-0479">Metal-binding</keyword>
<comment type="subcellular location">
    <subcellularLocation>
        <location evidence="2">Golgi apparatus membrane</location>
        <topology evidence="2">Multi-pass membrane protein</topology>
    </subcellularLocation>
</comment>
<feature type="transmembrane region" description="Helical" evidence="12">
    <location>
        <begin position="119"/>
        <end position="139"/>
    </location>
</feature>
<dbReference type="Proteomes" id="UP001202479">
    <property type="component" value="Unassembled WGS sequence"/>
</dbReference>
<dbReference type="InterPro" id="IPR036875">
    <property type="entry name" value="Znf_CCHC_sf"/>
</dbReference>
<dbReference type="SMART" id="SM01077">
    <property type="entry name" value="Cg6151-P"/>
    <property type="match status" value="1"/>
</dbReference>
<dbReference type="EMBL" id="JAHUZD010000142">
    <property type="protein sequence ID" value="KAI3402705.2"/>
    <property type="molecule type" value="Genomic_DNA"/>
</dbReference>
<feature type="transmembrane region" description="Helical" evidence="12">
    <location>
        <begin position="54"/>
        <end position="76"/>
    </location>
</feature>
<keyword evidence="7 12" id="KW-1133">Transmembrane helix</keyword>
<dbReference type="GO" id="GO:0000139">
    <property type="term" value="C:Golgi membrane"/>
    <property type="evidence" value="ECO:0007669"/>
    <property type="project" value="UniProtKB-SubCell"/>
</dbReference>
<dbReference type="PROSITE" id="PS50158">
    <property type="entry name" value="ZF_CCHC"/>
    <property type="match status" value="2"/>
</dbReference>
<keyword evidence="9 12" id="KW-0472">Membrane</keyword>
<feature type="domain" description="CCHC-type" evidence="13">
    <location>
        <begin position="284"/>
        <end position="299"/>
    </location>
</feature>
<evidence type="ECO:0000313" key="15">
    <source>
        <dbReference type="Proteomes" id="UP001202479"/>
    </source>
</evidence>
<dbReference type="AlphaFoldDB" id="A0AAI9STF9"/>
<dbReference type="InterPro" id="IPR001878">
    <property type="entry name" value="Znf_CCHC"/>
</dbReference>
<dbReference type="SMART" id="SM00343">
    <property type="entry name" value="ZnF_C2HC"/>
    <property type="match status" value="5"/>
</dbReference>
<keyword evidence="15" id="KW-1185">Reference proteome</keyword>
<dbReference type="PANTHER" id="PTHR13314:SF2">
    <property type="entry name" value="CALCIUM CHANNEL FLOWER HOMOLOG"/>
    <property type="match status" value="1"/>
</dbReference>
<evidence type="ECO:0000256" key="2">
    <source>
        <dbReference type="ARBA" id="ARBA00004653"/>
    </source>
</evidence>
<dbReference type="InterPro" id="IPR019365">
    <property type="entry name" value="TVP18/Ca-channel_flower"/>
</dbReference>
<comment type="function">
    <text evidence="1">Golgi membrane protein involved in vesicular trafficking.</text>
</comment>
<evidence type="ECO:0000256" key="9">
    <source>
        <dbReference type="ARBA" id="ARBA00023136"/>
    </source>
</evidence>
<evidence type="ECO:0000256" key="10">
    <source>
        <dbReference type="PROSITE-ProRule" id="PRU00047"/>
    </source>
</evidence>
<evidence type="ECO:0000256" key="5">
    <source>
        <dbReference type="ARBA" id="ARBA00020655"/>
    </source>
</evidence>
<dbReference type="GO" id="GO:0003676">
    <property type="term" value="F:nucleic acid binding"/>
    <property type="evidence" value="ECO:0007669"/>
    <property type="project" value="InterPro"/>
</dbReference>
<feature type="transmembrane region" description="Helical" evidence="12">
    <location>
        <begin position="30"/>
        <end position="48"/>
    </location>
</feature>
<proteinExistence type="inferred from homology"/>
<dbReference type="GeneID" id="73382201"/>